<accession>A0A147DTN4</accession>
<dbReference type="OrthoDB" id="9805171at2"/>
<organism evidence="5 6">
    <name type="scientific">Curtobacterium oceanosedimentum</name>
    <dbReference type="NCBI Taxonomy" id="465820"/>
    <lineage>
        <taxon>Bacteria</taxon>
        <taxon>Bacillati</taxon>
        <taxon>Actinomycetota</taxon>
        <taxon>Actinomycetes</taxon>
        <taxon>Micrococcales</taxon>
        <taxon>Microbacteriaceae</taxon>
        <taxon>Curtobacterium</taxon>
    </lineage>
</organism>
<dbReference type="Proteomes" id="UP000072763">
    <property type="component" value="Unassembled WGS sequence"/>
</dbReference>
<dbReference type="Gene3D" id="3.40.50.150">
    <property type="entry name" value="Vaccinia Virus protein VP39"/>
    <property type="match status" value="1"/>
</dbReference>
<dbReference type="EMBL" id="LDRB01000040">
    <property type="protein sequence ID" value="KTR39907.1"/>
    <property type="molecule type" value="Genomic_DNA"/>
</dbReference>
<keyword evidence="7" id="KW-1185">Reference proteome</keyword>
<dbReference type="AlphaFoldDB" id="A0A147DTN4"/>
<evidence type="ECO:0000256" key="1">
    <source>
        <dbReference type="ARBA" id="ARBA00022603"/>
    </source>
</evidence>
<dbReference type="PANTHER" id="PTHR43861:SF1">
    <property type="entry name" value="TRANS-ACONITATE 2-METHYLTRANSFERASE"/>
    <property type="match status" value="1"/>
</dbReference>
<dbReference type="STRING" id="465820.NS263_09030"/>
<evidence type="ECO:0000256" key="2">
    <source>
        <dbReference type="ARBA" id="ARBA00022679"/>
    </source>
</evidence>
<dbReference type="InterPro" id="IPR029063">
    <property type="entry name" value="SAM-dependent_MTases_sf"/>
</dbReference>
<evidence type="ECO:0000313" key="4">
    <source>
        <dbReference type="EMBL" id="KTR39907.1"/>
    </source>
</evidence>
<dbReference type="Proteomes" id="UP000078335">
    <property type="component" value="Unassembled WGS sequence"/>
</dbReference>
<proteinExistence type="predicted"/>
<name>A0A147DTN4_9MICO</name>
<protein>
    <submittedName>
        <fullName evidence="5">SAM-dependent methyltransferase</fullName>
    </submittedName>
</protein>
<dbReference type="CDD" id="cd02440">
    <property type="entry name" value="AdoMet_MTases"/>
    <property type="match status" value="1"/>
</dbReference>
<gene>
    <name evidence="4" type="ORF">NS263_09030</name>
    <name evidence="5" type="ORF">NS359_03325</name>
</gene>
<dbReference type="PANTHER" id="PTHR43861">
    <property type="entry name" value="TRANS-ACONITATE 2-METHYLTRANSFERASE-RELATED"/>
    <property type="match status" value="1"/>
</dbReference>
<evidence type="ECO:0000313" key="6">
    <source>
        <dbReference type="Proteomes" id="UP000072763"/>
    </source>
</evidence>
<reference evidence="6 7" key="1">
    <citation type="journal article" date="2016" name="Front. Microbiol.">
        <title>Genomic Resource of Rice Seed Associated Bacteria.</title>
        <authorList>
            <person name="Midha S."/>
            <person name="Bansal K."/>
            <person name="Sharma S."/>
            <person name="Kumar N."/>
            <person name="Patil P.P."/>
            <person name="Chaudhry V."/>
            <person name="Patil P.B."/>
        </authorList>
    </citation>
    <scope>NUCLEOTIDE SEQUENCE [LARGE SCALE GENOMIC DNA]</scope>
    <source>
        <strain evidence="4 7">NS263</strain>
        <strain evidence="5 6">NS359</strain>
    </source>
</reference>
<dbReference type="GO" id="GO:0032259">
    <property type="term" value="P:methylation"/>
    <property type="evidence" value="ECO:0007669"/>
    <property type="project" value="UniProtKB-KW"/>
</dbReference>
<keyword evidence="1 5" id="KW-0489">Methyltransferase</keyword>
<dbReference type="GO" id="GO:0008168">
    <property type="term" value="F:methyltransferase activity"/>
    <property type="evidence" value="ECO:0007669"/>
    <property type="project" value="UniProtKB-KW"/>
</dbReference>
<keyword evidence="2 5" id="KW-0808">Transferase</keyword>
<dbReference type="EMBL" id="LDRC01000012">
    <property type="protein sequence ID" value="KTR53635.1"/>
    <property type="molecule type" value="Genomic_DNA"/>
</dbReference>
<sequence length="193" mass="20772">MAAYGDRADEYAEVLGSMSAVHAEDRALVEAWADATPGPLLDMGCGPGHWTAHLHRRGHTITGIEPVPRFVALARAAAPEVDFRRGTLESIGLPDGGVGGVLSWYSLVHHEPNEVPAALAEVHRILAPGGSLLVGFFEGPTLEPFDHAVTTAYRWPVERMVAVLQDADFEVDAVHRRTDLGARPHAAVIARRP</sequence>
<evidence type="ECO:0000313" key="7">
    <source>
        <dbReference type="Proteomes" id="UP000078335"/>
    </source>
</evidence>
<evidence type="ECO:0000313" key="5">
    <source>
        <dbReference type="EMBL" id="KTR53635.1"/>
    </source>
</evidence>
<evidence type="ECO:0000259" key="3">
    <source>
        <dbReference type="Pfam" id="PF13649"/>
    </source>
</evidence>
<dbReference type="PATRIC" id="fig|465820.3.peg.1847"/>
<dbReference type="InterPro" id="IPR041698">
    <property type="entry name" value="Methyltransf_25"/>
</dbReference>
<dbReference type="SUPFAM" id="SSF53335">
    <property type="entry name" value="S-adenosyl-L-methionine-dependent methyltransferases"/>
    <property type="match status" value="1"/>
</dbReference>
<comment type="caution">
    <text evidence="5">The sequence shown here is derived from an EMBL/GenBank/DDBJ whole genome shotgun (WGS) entry which is preliminary data.</text>
</comment>
<feature type="domain" description="Methyltransferase" evidence="3">
    <location>
        <begin position="41"/>
        <end position="130"/>
    </location>
</feature>
<dbReference type="Pfam" id="PF13649">
    <property type="entry name" value="Methyltransf_25"/>
    <property type="match status" value="1"/>
</dbReference>